<reference evidence="10" key="1">
    <citation type="submission" date="2022-01" db="EMBL/GenBank/DDBJ databases">
        <authorList>
            <person name="Lagorce A."/>
        </authorList>
    </citation>
    <scope>NUCLEOTIDE SEQUENCE</scope>
    <source>
        <strain evidence="10">Th15_F1_D04</strain>
    </source>
</reference>
<protein>
    <recommendedName>
        <fullName evidence="9">Lipid A biosynthesis acyltransferase</fullName>
        <ecNumber evidence="9">2.3.1.241</ecNumber>
    </recommendedName>
    <alternativeName>
        <fullName evidence="9">Kdo(2)-lipid IV(A) acyltransferase</fullName>
    </alternativeName>
</protein>
<dbReference type="CDD" id="cd07984">
    <property type="entry name" value="LPLAT_LABLAT-like"/>
    <property type="match status" value="1"/>
</dbReference>
<dbReference type="Pfam" id="PF03279">
    <property type="entry name" value="Lip_A_acyltrans"/>
    <property type="match status" value="1"/>
</dbReference>
<evidence type="ECO:0000256" key="1">
    <source>
        <dbReference type="ARBA" id="ARBA00022475"/>
    </source>
</evidence>
<dbReference type="EC" id="2.3.1.241" evidence="9"/>
<comment type="similarity">
    <text evidence="9">Belongs to the LpxL/LpxM/LpxP family.</text>
</comment>
<evidence type="ECO:0000313" key="11">
    <source>
        <dbReference type="Proteomes" id="UP001295420"/>
    </source>
</evidence>
<feature type="transmembrane region" description="Helical" evidence="9">
    <location>
        <begin position="28"/>
        <end position="49"/>
    </location>
</feature>
<keyword evidence="2 9" id="KW-0997">Cell inner membrane</keyword>
<accession>A0AAU9QBC7</accession>
<keyword evidence="6 9" id="KW-1133">Transmembrane helix</keyword>
<dbReference type="GO" id="GO:0005886">
    <property type="term" value="C:plasma membrane"/>
    <property type="evidence" value="ECO:0007669"/>
    <property type="project" value="UniProtKB-SubCell"/>
</dbReference>
<evidence type="ECO:0000256" key="4">
    <source>
        <dbReference type="ARBA" id="ARBA00022692"/>
    </source>
</evidence>
<dbReference type="GO" id="GO:0036104">
    <property type="term" value="P:Kdo2-lipid A biosynthetic process"/>
    <property type="evidence" value="ECO:0007669"/>
    <property type="project" value="UniProtKB-UniRule"/>
</dbReference>
<sequence>MHLMQMSEAMNIVPSPSFSFKLLLPKYWSVWFAFGLLALIVNLLPYSALRFLGRGIGSLAMPAMKRRKGIAKQNLKLCFPEYSAQKCDELVKTNFKYTGMALIETGMAWFWPDWRVKRLAKVVGKERLLEQERNGRGVLVVCSHHLNLEMTARIFSQFAKGYGVYRPNSNPVYEFVQHRGRTRCGHQMIDRKDVKSMLKVLKNGQRLWYLPDHDYGVNNSVFAPFFAVEQAASTVGSSVLIDATKCAVMSGVTVMSGNQYTLYIGHDLSQQFERRNPVKAASILNQELEGMIRRDIPAWMWLHKRFKTRPEGLECVYS</sequence>
<dbReference type="PIRSF" id="PIRSF026649">
    <property type="entry name" value="MsbB"/>
    <property type="match status" value="1"/>
</dbReference>
<comment type="caution">
    <text evidence="10">The sequence shown here is derived from an EMBL/GenBank/DDBJ whole genome shotgun (WGS) entry which is preliminary data.</text>
</comment>
<keyword evidence="4 9" id="KW-0812">Transmembrane</keyword>
<dbReference type="GO" id="GO:0008913">
    <property type="term" value="F:Kdo2-lipid IVA acyltransferase activity"/>
    <property type="evidence" value="ECO:0007669"/>
    <property type="project" value="UniProtKB-EC"/>
</dbReference>
<evidence type="ECO:0000256" key="9">
    <source>
        <dbReference type="HAMAP-Rule" id="MF_01942"/>
    </source>
</evidence>
<dbReference type="HAMAP" id="MF_01942">
    <property type="entry name" value="Lipid_A_LpxL_LpxP"/>
    <property type="match status" value="1"/>
</dbReference>
<keyword evidence="3 9" id="KW-0808">Transferase</keyword>
<evidence type="ECO:0000256" key="7">
    <source>
        <dbReference type="ARBA" id="ARBA00023136"/>
    </source>
</evidence>
<keyword evidence="8 9" id="KW-0012">Acyltransferase</keyword>
<dbReference type="Proteomes" id="UP001295420">
    <property type="component" value="Unassembled WGS sequence"/>
</dbReference>
<keyword evidence="7 9" id="KW-0472">Membrane</keyword>
<keyword evidence="5 9" id="KW-0448">Lipopolysaccharide biosynthesis</keyword>
<dbReference type="NCBIfam" id="TIGR02207">
    <property type="entry name" value="lipid_A_htrB"/>
    <property type="match status" value="1"/>
</dbReference>
<comment type="catalytic activity">
    <reaction evidence="9">
        <text>an alpha-Kdo-(2-&gt;4)-alpha-Kdo-(2-&gt;6)-lipid IVA + a fatty acyl-[ACP] = an alpha-Kdo-(2-&gt;4)-alpha-Kdo-(2-&gt;6)-(acyl)-lipid IVA + holo-[ACP]</text>
        <dbReference type="Rhea" id="RHEA:69396"/>
        <dbReference type="Rhea" id="RHEA-COMP:9685"/>
        <dbReference type="Rhea" id="RHEA-COMP:14125"/>
        <dbReference type="ChEBI" id="CHEBI:64479"/>
        <dbReference type="ChEBI" id="CHEBI:138651"/>
        <dbReference type="ChEBI" id="CHEBI:176429"/>
        <dbReference type="ChEBI" id="CHEBI:176430"/>
        <dbReference type="EC" id="2.3.1.241"/>
    </reaction>
</comment>
<dbReference type="NCBIfam" id="NF005340">
    <property type="entry name" value="PRK06860.1"/>
    <property type="match status" value="1"/>
</dbReference>
<evidence type="ECO:0000313" key="10">
    <source>
        <dbReference type="EMBL" id="CAH1540698.1"/>
    </source>
</evidence>
<dbReference type="InterPro" id="IPR011920">
    <property type="entry name" value="Lipid_A_LpxL_LpxP"/>
</dbReference>
<keyword evidence="1 9" id="KW-1003">Cell membrane</keyword>
<comment type="pathway">
    <text evidence="9">Bacterial outer membrane biogenesis; lipopolysaccharide biosynthesis.</text>
</comment>
<comment type="subcellular location">
    <subcellularLocation>
        <location evidence="9">Cell inner membrane</location>
        <topology evidence="9">Single-pass membrane protein</topology>
    </subcellularLocation>
</comment>
<evidence type="ECO:0000256" key="6">
    <source>
        <dbReference type="ARBA" id="ARBA00022989"/>
    </source>
</evidence>
<comment type="pathway">
    <text evidence="9">Glycolipid biosynthesis; KDO(2)-lipid A biosynthesis; KDO(2)-lipid A from CMP-3-deoxy-D-manno-octulosonate and lipid IV(A): step 3/4.</text>
</comment>
<dbReference type="PANTHER" id="PTHR30606">
    <property type="entry name" value="LIPID A BIOSYNTHESIS LAUROYL ACYLTRANSFERASE"/>
    <property type="match status" value="1"/>
</dbReference>
<evidence type="ECO:0000256" key="2">
    <source>
        <dbReference type="ARBA" id="ARBA00022519"/>
    </source>
</evidence>
<name>A0AAU9QBC7_9VIBR</name>
<dbReference type="PANTHER" id="PTHR30606:SF9">
    <property type="entry name" value="LIPID A BIOSYNTHESIS LAUROYLTRANSFERASE"/>
    <property type="match status" value="1"/>
</dbReference>
<feature type="short sequence motif" description="HXXXXD motif" evidence="9">
    <location>
        <begin position="144"/>
        <end position="149"/>
    </location>
</feature>
<evidence type="ECO:0000256" key="5">
    <source>
        <dbReference type="ARBA" id="ARBA00022985"/>
    </source>
</evidence>
<comment type="function">
    <text evidence="9">Catalyzes the transfer of an acyl chain from an acyl-[acyl-carrier-protein] (ACP) to a Kdo(2)-lipid IV(A) to form a Kdo(2)-(acyl)-lipid IV(A).</text>
</comment>
<dbReference type="AlphaFoldDB" id="A0AAU9QBC7"/>
<dbReference type="GO" id="GO:0009245">
    <property type="term" value="P:lipid A biosynthetic process"/>
    <property type="evidence" value="ECO:0007669"/>
    <property type="project" value="InterPro"/>
</dbReference>
<dbReference type="InterPro" id="IPR004960">
    <property type="entry name" value="LipA_acyltrans"/>
</dbReference>
<evidence type="ECO:0000256" key="3">
    <source>
        <dbReference type="ARBA" id="ARBA00022679"/>
    </source>
</evidence>
<dbReference type="GO" id="GO:0009103">
    <property type="term" value="P:lipopolysaccharide biosynthetic process"/>
    <property type="evidence" value="ECO:0007669"/>
    <property type="project" value="UniProtKB-UniRule"/>
</dbReference>
<evidence type="ECO:0000256" key="8">
    <source>
        <dbReference type="ARBA" id="ARBA00023315"/>
    </source>
</evidence>
<proteinExistence type="inferred from homology"/>
<gene>
    <name evidence="9 10" type="primary">lpxL</name>
    <name evidence="10" type="ORF">THF1D04_60286</name>
</gene>
<organism evidence="10 11">
    <name type="scientific">Vibrio owensii</name>
    <dbReference type="NCBI Taxonomy" id="696485"/>
    <lineage>
        <taxon>Bacteria</taxon>
        <taxon>Pseudomonadati</taxon>
        <taxon>Pseudomonadota</taxon>
        <taxon>Gammaproteobacteria</taxon>
        <taxon>Vibrionales</taxon>
        <taxon>Vibrionaceae</taxon>
        <taxon>Vibrio</taxon>
    </lineage>
</organism>
<dbReference type="EMBL" id="CAKMTQ010000056">
    <property type="protein sequence ID" value="CAH1540698.1"/>
    <property type="molecule type" value="Genomic_DNA"/>
</dbReference>